<accession>A0A829Y5D8</accession>
<name>A0A829Y5D8_9GAMM</name>
<organism evidence="2 3">
    <name type="scientific">Steroidobacter agaridevorans</name>
    <dbReference type="NCBI Taxonomy" id="2695856"/>
    <lineage>
        <taxon>Bacteria</taxon>
        <taxon>Pseudomonadati</taxon>
        <taxon>Pseudomonadota</taxon>
        <taxon>Gammaproteobacteria</taxon>
        <taxon>Steroidobacterales</taxon>
        <taxon>Steroidobacteraceae</taxon>
        <taxon>Steroidobacter</taxon>
    </lineage>
</organism>
<comment type="caution">
    <text evidence="2">The sequence shown here is derived from an EMBL/GenBank/DDBJ whole genome shotgun (WGS) entry which is preliminary data.</text>
</comment>
<sequence>MPGSSVHTLGMRFNIDVVFLSRQMRVLALAENVPPWRIVIAPKGTARVLELAAGKIAATQLAVGIYLIVDRPPDDPSERSTRKFPRADYLQCERTPIQFSLRLPRQCEAPKTPRPCRLEHDVRATMKPSAEN</sequence>
<dbReference type="Proteomes" id="UP000445000">
    <property type="component" value="Unassembled WGS sequence"/>
</dbReference>
<dbReference type="AlphaFoldDB" id="A0A829Y5D8"/>
<dbReference type="Pfam" id="PF02643">
    <property type="entry name" value="DUF192"/>
    <property type="match status" value="1"/>
</dbReference>
<proteinExistence type="predicted"/>
<keyword evidence="3" id="KW-1185">Reference proteome</keyword>
<protein>
    <recommendedName>
        <fullName evidence="4">DUF192 domain-containing protein</fullName>
    </recommendedName>
</protein>
<feature type="region of interest" description="Disordered" evidence="1">
    <location>
        <begin position="109"/>
        <end position="132"/>
    </location>
</feature>
<dbReference type="EMBL" id="BLJN01000001">
    <property type="protein sequence ID" value="GFE78303.1"/>
    <property type="molecule type" value="Genomic_DNA"/>
</dbReference>
<reference evidence="3" key="1">
    <citation type="submission" date="2020-01" db="EMBL/GenBank/DDBJ databases">
        <title>'Steroidobacter agaridevorans' sp. nov., agar-degrading bacteria isolated from rhizosphere soils.</title>
        <authorList>
            <person name="Ikenaga M."/>
            <person name="Kataoka M."/>
            <person name="Murouchi A."/>
            <person name="Katsuragi S."/>
            <person name="Sakai M."/>
        </authorList>
    </citation>
    <scope>NUCLEOTIDE SEQUENCE [LARGE SCALE GENOMIC DNA]</scope>
    <source>
        <strain evidence="3">YU21-B</strain>
    </source>
</reference>
<dbReference type="Gene3D" id="2.60.120.1140">
    <property type="entry name" value="Protein of unknown function DUF192"/>
    <property type="match status" value="1"/>
</dbReference>
<evidence type="ECO:0000313" key="2">
    <source>
        <dbReference type="EMBL" id="GFE78303.1"/>
    </source>
</evidence>
<evidence type="ECO:0000313" key="3">
    <source>
        <dbReference type="Proteomes" id="UP000445000"/>
    </source>
</evidence>
<evidence type="ECO:0008006" key="4">
    <source>
        <dbReference type="Google" id="ProtNLM"/>
    </source>
</evidence>
<evidence type="ECO:0000256" key="1">
    <source>
        <dbReference type="SAM" id="MobiDB-lite"/>
    </source>
</evidence>
<dbReference type="InterPro" id="IPR003795">
    <property type="entry name" value="DUF192"/>
</dbReference>
<dbReference type="InterPro" id="IPR038695">
    <property type="entry name" value="Saro_0823-like_sf"/>
</dbReference>
<gene>
    <name evidence="2" type="ORF">GCM10011487_03030</name>
</gene>